<dbReference type="RefSeq" id="WP_156127635.1">
    <property type="nucleotide sequence ID" value="NZ_CDOL01000230.1"/>
</dbReference>
<organism evidence="2 3">
    <name type="scientific">Capnocytophaga canis</name>
    <dbReference type="NCBI Taxonomy" id="1848903"/>
    <lineage>
        <taxon>Bacteria</taxon>
        <taxon>Pseudomonadati</taxon>
        <taxon>Bacteroidota</taxon>
        <taxon>Flavobacteriia</taxon>
        <taxon>Flavobacteriales</taxon>
        <taxon>Flavobacteriaceae</taxon>
        <taxon>Capnocytophaga</taxon>
    </lineage>
</organism>
<feature type="transmembrane region" description="Helical" evidence="1">
    <location>
        <begin position="31"/>
        <end position="49"/>
    </location>
</feature>
<feature type="transmembrane region" description="Helical" evidence="1">
    <location>
        <begin position="7"/>
        <end position="25"/>
    </location>
</feature>
<name>A0A0B7INI9_9FLAO</name>
<gene>
    <name evidence="2" type="ORF">CCAND93_410022</name>
</gene>
<dbReference type="Proteomes" id="UP000038200">
    <property type="component" value="Unassembled WGS sequence"/>
</dbReference>
<accession>A0A0B7INI9</accession>
<dbReference type="AlphaFoldDB" id="A0A0B7INI9"/>
<protein>
    <submittedName>
        <fullName evidence="2">Uncharacterized protein</fullName>
    </submittedName>
</protein>
<evidence type="ECO:0000256" key="1">
    <source>
        <dbReference type="SAM" id="Phobius"/>
    </source>
</evidence>
<keyword evidence="1" id="KW-0472">Membrane</keyword>
<reference evidence="2 3" key="1">
    <citation type="submission" date="2015-01" db="EMBL/GenBank/DDBJ databases">
        <authorList>
            <person name="Xiang T."/>
            <person name="Song Y."/>
            <person name="Huang L."/>
            <person name="Wang B."/>
            <person name="Wu P."/>
        </authorList>
    </citation>
    <scope>NUCLEOTIDE SEQUENCE [LARGE SCALE GENOMIC DNA]</scope>
    <source>
        <strain evidence="2 3">CcD93</strain>
    </source>
</reference>
<keyword evidence="1" id="KW-0812">Transmembrane</keyword>
<evidence type="ECO:0000313" key="3">
    <source>
        <dbReference type="Proteomes" id="UP000038200"/>
    </source>
</evidence>
<proteinExistence type="predicted"/>
<sequence>MKDLIKIAFFVLVAPYLVFAMIKVVAEDAPYLLIFFGVMLVAWLLLRPIKK</sequence>
<keyword evidence="1" id="KW-1133">Transmembrane helix</keyword>
<evidence type="ECO:0000313" key="2">
    <source>
        <dbReference type="EMBL" id="CEN53400.1"/>
    </source>
</evidence>
<dbReference type="EMBL" id="CDOL01000230">
    <property type="protein sequence ID" value="CEN53400.1"/>
    <property type="molecule type" value="Genomic_DNA"/>
</dbReference>